<sequence length="217" mass="23972">MDNGILTKLNVSNNSLPLRNFFWGALLIITFLTSITLKFAKPIKATEGTIKIYSTTNYSYRCFAASIQMMNLQYKILLTCRDLLYPAGEDIFTYMAWATPVTGDKAIRLGQLGLGRAEFVIAPAFSGIFVTTEPNDKVKEPTGPVVMRGNVENLTFLELPTTPTPSEEIEKSEEVVTPTAALSARQRLIKGFRRAGVVTLLALVSVFGLVFILTRPK</sequence>
<evidence type="ECO:0000256" key="1">
    <source>
        <dbReference type="SAM" id="Phobius"/>
    </source>
</evidence>
<reference evidence="2 3" key="1">
    <citation type="journal article" date="2016" name="Nat. Commun.">
        <title>Thousands of microbial genomes shed light on interconnected biogeochemical processes in an aquifer system.</title>
        <authorList>
            <person name="Anantharaman K."/>
            <person name="Brown C.T."/>
            <person name="Hug L.A."/>
            <person name="Sharon I."/>
            <person name="Castelle C.J."/>
            <person name="Probst A.J."/>
            <person name="Thomas B.C."/>
            <person name="Singh A."/>
            <person name="Wilkins M.J."/>
            <person name="Karaoz U."/>
            <person name="Brodie E.L."/>
            <person name="Williams K.H."/>
            <person name="Hubbard S.S."/>
            <person name="Banfield J.F."/>
        </authorList>
    </citation>
    <scope>NUCLEOTIDE SEQUENCE [LARGE SCALE GENOMIC DNA]</scope>
</reference>
<evidence type="ECO:0000313" key="3">
    <source>
        <dbReference type="Proteomes" id="UP000177053"/>
    </source>
</evidence>
<feature type="transmembrane region" description="Helical" evidence="1">
    <location>
        <begin position="195"/>
        <end position="214"/>
    </location>
</feature>
<dbReference type="EMBL" id="MGFS01000021">
    <property type="protein sequence ID" value="OGM11304.1"/>
    <property type="molecule type" value="Genomic_DNA"/>
</dbReference>
<evidence type="ECO:0000313" key="2">
    <source>
        <dbReference type="EMBL" id="OGM11304.1"/>
    </source>
</evidence>
<feature type="transmembrane region" description="Helical" evidence="1">
    <location>
        <begin position="20"/>
        <end position="40"/>
    </location>
</feature>
<keyword evidence="1" id="KW-0812">Transmembrane</keyword>
<gene>
    <name evidence="2" type="ORF">A2Z22_05135</name>
</gene>
<dbReference type="AlphaFoldDB" id="A0A1F7X8E0"/>
<organism evidence="2 3">
    <name type="scientific">Candidatus Woesebacteria bacterium RBG_16_34_12</name>
    <dbReference type="NCBI Taxonomy" id="1802480"/>
    <lineage>
        <taxon>Bacteria</taxon>
        <taxon>Candidatus Woeseibacteriota</taxon>
    </lineage>
</organism>
<protein>
    <submittedName>
        <fullName evidence="2">Uncharacterized protein</fullName>
    </submittedName>
</protein>
<proteinExistence type="predicted"/>
<accession>A0A1F7X8E0</accession>
<dbReference type="Proteomes" id="UP000177053">
    <property type="component" value="Unassembled WGS sequence"/>
</dbReference>
<name>A0A1F7X8E0_9BACT</name>
<keyword evidence="1" id="KW-0472">Membrane</keyword>
<comment type="caution">
    <text evidence="2">The sequence shown here is derived from an EMBL/GenBank/DDBJ whole genome shotgun (WGS) entry which is preliminary data.</text>
</comment>
<keyword evidence="1" id="KW-1133">Transmembrane helix</keyword>